<dbReference type="InterPro" id="IPR051908">
    <property type="entry name" value="Ribosomal_N-acetyltransferase"/>
</dbReference>
<proteinExistence type="predicted"/>
<dbReference type="InterPro" id="IPR016181">
    <property type="entry name" value="Acyl_CoA_acyltransferase"/>
</dbReference>
<dbReference type="InterPro" id="IPR000182">
    <property type="entry name" value="GNAT_dom"/>
</dbReference>
<dbReference type="EMBL" id="JABANE010000045">
    <property type="protein sequence ID" value="NME69649.1"/>
    <property type="molecule type" value="Genomic_DNA"/>
</dbReference>
<sequence length="166" mass="19227">MSDTEAIFNIINNQREYIGEWLPFVQYTKEVEDTRKFVASMLEGPDKHLSKVYAIMVEDQLIGLISFKDINRVNKNTEIGYWLSQDFQGNGIVTKAVKQLCKMAFEDWEMYRIVIKCAVGNHPSKKIPQKIGFIYEGIERGSILMPDNTFDDLEVYSLLKSDPINY</sequence>
<dbReference type="Pfam" id="PF13302">
    <property type="entry name" value="Acetyltransf_3"/>
    <property type="match status" value="1"/>
</dbReference>
<dbReference type="PANTHER" id="PTHR43441:SF12">
    <property type="entry name" value="RIBOSOMAL N-ACETYLTRANSFERASE YDAF-RELATED"/>
    <property type="match status" value="1"/>
</dbReference>
<name>A0A7X9RVV0_9BACT</name>
<keyword evidence="2" id="KW-0808">Transferase</keyword>
<dbReference type="GO" id="GO:0008999">
    <property type="term" value="F:protein-N-terminal-alanine acetyltransferase activity"/>
    <property type="evidence" value="ECO:0007669"/>
    <property type="project" value="TreeGrafter"/>
</dbReference>
<dbReference type="PANTHER" id="PTHR43441">
    <property type="entry name" value="RIBOSOMAL-PROTEIN-SERINE ACETYLTRANSFERASE"/>
    <property type="match status" value="1"/>
</dbReference>
<dbReference type="PROSITE" id="PS51186">
    <property type="entry name" value="GNAT"/>
    <property type="match status" value="1"/>
</dbReference>
<dbReference type="SUPFAM" id="SSF55729">
    <property type="entry name" value="Acyl-CoA N-acyltransferases (Nat)"/>
    <property type="match status" value="1"/>
</dbReference>
<dbReference type="Proteomes" id="UP000576082">
    <property type="component" value="Unassembled WGS sequence"/>
</dbReference>
<keyword evidence="3" id="KW-1185">Reference proteome</keyword>
<protein>
    <submittedName>
        <fullName evidence="2">GNAT family N-acetyltransferase</fullName>
    </submittedName>
</protein>
<dbReference type="GO" id="GO:0005737">
    <property type="term" value="C:cytoplasm"/>
    <property type="evidence" value="ECO:0007669"/>
    <property type="project" value="TreeGrafter"/>
</dbReference>
<gene>
    <name evidence="2" type="ORF">HHU12_16845</name>
</gene>
<dbReference type="GO" id="GO:1990189">
    <property type="term" value="F:protein N-terminal-serine acetyltransferase activity"/>
    <property type="evidence" value="ECO:0007669"/>
    <property type="project" value="TreeGrafter"/>
</dbReference>
<dbReference type="AlphaFoldDB" id="A0A7X9RVV0"/>
<accession>A0A7X9RVV0</accession>
<dbReference type="Gene3D" id="3.40.630.30">
    <property type="match status" value="1"/>
</dbReference>
<feature type="domain" description="N-acetyltransferase" evidence="1">
    <location>
        <begin position="1"/>
        <end position="163"/>
    </location>
</feature>
<evidence type="ECO:0000259" key="1">
    <source>
        <dbReference type="PROSITE" id="PS51186"/>
    </source>
</evidence>
<evidence type="ECO:0000313" key="2">
    <source>
        <dbReference type="EMBL" id="NME69649.1"/>
    </source>
</evidence>
<comment type="caution">
    <text evidence="2">The sequence shown here is derived from an EMBL/GenBank/DDBJ whole genome shotgun (WGS) entry which is preliminary data.</text>
</comment>
<evidence type="ECO:0000313" key="3">
    <source>
        <dbReference type="Proteomes" id="UP000576082"/>
    </source>
</evidence>
<reference evidence="2 3" key="1">
    <citation type="submission" date="2020-04" db="EMBL/GenBank/DDBJ databases">
        <title>Flammeovirga sp. SR4, a novel species isolated from seawater.</title>
        <authorList>
            <person name="Wang X."/>
        </authorList>
    </citation>
    <scope>NUCLEOTIDE SEQUENCE [LARGE SCALE GENOMIC DNA]</scope>
    <source>
        <strain evidence="2 3">ATCC 23126</strain>
    </source>
</reference>
<organism evidence="2 3">
    <name type="scientific">Flammeovirga aprica JL-4</name>
    <dbReference type="NCBI Taxonomy" id="694437"/>
    <lineage>
        <taxon>Bacteria</taxon>
        <taxon>Pseudomonadati</taxon>
        <taxon>Bacteroidota</taxon>
        <taxon>Cytophagia</taxon>
        <taxon>Cytophagales</taxon>
        <taxon>Flammeovirgaceae</taxon>
        <taxon>Flammeovirga</taxon>
    </lineage>
</organism>
<dbReference type="CDD" id="cd04301">
    <property type="entry name" value="NAT_SF"/>
    <property type="match status" value="1"/>
</dbReference>